<dbReference type="AlphaFoldDB" id="A0A0F9QFP1"/>
<dbReference type="InterPro" id="IPR050742">
    <property type="entry name" value="Helicase_Restrict-Modif_Enz"/>
</dbReference>
<evidence type="ECO:0000259" key="1">
    <source>
        <dbReference type="Pfam" id="PF04851"/>
    </source>
</evidence>
<protein>
    <submittedName>
        <fullName evidence="3">Uncharacterized protein</fullName>
    </submittedName>
</protein>
<organism evidence="3">
    <name type="scientific">marine sediment metagenome</name>
    <dbReference type="NCBI Taxonomy" id="412755"/>
    <lineage>
        <taxon>unclassified sequences</taxon>
        <taxon>metagenomes</taxon>
        <taxon>ecological metagenomes</taxon>
    </lineage>
</organism>
<dbReference type="GO" id="GO:0003677">
    <property type="term" value="F:DNA binding"/>
    <property type="evidence" value="ECO:0007669"/>
    <property type="project" value="InterPro"/>
</dbReference>
<comment type="caution">
    <text evidence="3">The sequence shown here is derived from an EMBL/GenBank/DDBJ whole genome shotgun (WGS) entry which is preliminary data.</text>
</comment>
<evidence type="ECO:0000259" key="2">
    <source>
        <dbReference type="Pfam" id="PF19778"/>
    </source>
</evidence>
<dbReference type="GO" id="GO:0015668">
    <property type="term" value="F:type III site-specific deoxyribonuclease activity"/>
    <property type="evidence" value="ECO:0007669"/>
    <property type="project" value="InterPro"/>
</dbReference>
<dbReference type="InterPro" id="IPR006935">
    <property type="entry name" value="Helicase/UvrB_N"/>
</dbReference>
<sequence length="908" mass="106665">MQYDKSLPYIEGREPYEEPKAHLVKEEENSYSVKRGRRPSKLLMIKNLRKTVKEWRNNDYNDVTQTTRELLTFWFDTDHLVDKKPFKLWYCQREAIETLIYLFEVKKYSDLEQIVNEFATKNRKDMIGPAVEIQEDVEGNRNIIRYFPELKQIGQQFFPEKDLLRYAFKMATGSGKTFVMALVIVWSYLNFLIEKNSRYANNFLIIAPNVIVYERLARDFANNKIFNELPFIPPHLKHYWNIKVTLRKDDSHLKNSGNLIVNNIQQLYESRSLEWTPANIVDAILGRKPQKDLTKASYLLLDRIKDLNNLIIMNDEGHHVHDEELQWNKTLKSIHSSLPNGLNLWLDFSATPRFISGGLYFPWIIVDYPLAQAIEDRIVKAPLVVHRVDRADPEQINRDNVVQKYGDWIIASLERWKEHYTVYNEINKKPVLFIMAENNIYADKIAEFIRRKKRDYNLKDDEILIIHTSRTGDILKNKLEELRALATNIDNPSNNIKIIVSVLMLREGWDVQSVTICLGLRPFTSKAQILPEQAIGRGLRLMKDLSPDHTQTLEIIGTNEFEKFVKQLETEGVAVNSVRDPPPLPINISPEKSRLQYDIEIPQTEFRYTRNYKKILNIDVSKIPSLFSSTKLEEKRIIELRMIFPVTETDVHVAKIDRSILPQGRELLSYLTKEIMKKARITSSFSNLYPIVEKYILKSCFEKVIDTVDNDNLRNVLTDVPVQEAIIDLLAKTIGDLTIEKREIIMKPAPIILSKVEKFIWRRKHLRLKKTVFNFVALYNNYEAEFAEFLDKCIDIVKFAAIANIFKIDYLSSRGAIRFYIPDFVAVQEVQNKKIYWIIETKGREYPDTRRKDNAMNKWCNDVSDQVKEEWLYLKVLQSNFIKFKKRKNVKNFSDLIEFLETNLISNT</sequence>
<name>A0A0F9QFP1_9ZZZZ</name>
<dbReference type="Gene3D" id="3.40.50.300">
    <property type="entry name" value="P-loop containing nucleotide triphosphate hydrolases"/>
    <property type="match status" value="2"/>
</dbReference>
<proteinExistence type="predicted"/>
<dbReference type="GO" id="GO:0005524">
    <property type="term" value="F:ATP binding"/>
    <property type="evidence" value="ECO:0007669"/>
    <property type="project" value="InterPro"/>
</dbReference>
<dbReference type="PANTHER" id="PTHR47396">
    <property type="entry name" value="TYPE I RESTRICTION ENZYME ECOKI R PROTEIN"/>
    <property type="match status" value="1"/>
</dbReference>
<evidence type="ECO:0000313" key="3">
    <source>
        <dbReference type="EMBL" id="KKN42880.1"/>
    </source>
</evidence>
<dbReference type="EMBL" id="LAZR01001551">
    <property type="protein sequence ID" value="KKN42880.1"/>
    <property type="molecule type" value="Genomic_DNA"/>
</dbReference>
<dbReference type="Pfam" id="PF19778">
    <property type="entry name" value="RE_endonuc"/>
    <property type="match status" value="1"/>
</dbReference>
<dbReference type="SUPFAM" id="SSF52540">
    <property type="entry name" value="P-loop containing nucleoside triphosphate hydrolases"/>
    <property type="match status" value="1"/>
</dbReference>
<dbReference type="InterPro" id="IPR045572">
    <property type="entry name" value="RE_endonuc_C"/>
</dbReference>
<reference evidence="3" key="1">
    <citation type="journal article" date="2015" name="Nature">
        <title>Complex archaea that bridge the gap between prokaryotes and eukaryotes.</title>
        <authorList>
            <person name="Spang A."/>
            <person name="Saw J.H."/>
            <person name="Jorgensen S.L."/>
            <person name="Zaremba-Niedzwiedzka K."/>
            <person name="Martijn J."/>
            <person name="Lind A.E."/>
            <person name="van Eijk R."/>
            <person name="Schleper C."/>
            <person name="Guy L."/>
            <person name="Ettema T.J."/>
        </authorList>
    </citation>
    <scope>NUCLEOTIDE SEQUENCE</scope>
</reference>
<dbReference type="Pfam" id="PF04851">
    <property type="entry name" value="ResIII"/>
    <property type="match status" value="1"/>
</dbReference>
<dbReference type="InterPro" id="IPR027417">
    <property type="entry name" value="P-loop_NTPase"/>
</dbReference>
<feature type="domain" description="Helicase/UvrB N-terminal" evidence="1">
    <location>
        <begin position="90"/>
        <end position="353"/>
    </location>
</feature>
<dbReference type="PANTHER" id="PTHR47396:SF1">
    <property type="entry name" value="ATP-DEPENDENT HELICASE IRC3-RELATED"/>
    <property type="match status" value="1"/>
</dbReference>
<accession>A0A0F9QFP1</accession>
<gene>
    <name evidence="3" type="ORF">LCGC14_0708770</name>
</gene>
<dbReference type="GO" id="GO:0005829">
    <property type="term" value="C:cytosol"/>
    <property type="evidence" value="ECO:0007669"/>
    <property type="project" value="TreeGrafter"/>
</dbReference>
<feature type="domain" description="Type III restriction enzyme C-terminal endonuclease" evidence="2">
    <location>
        <begin position="769"/>
        <end position="856"/>
    </location>
</feature>